<feature type="region of interest" description="Disordered" evidence="8">
    <location>
        <begin position="174"/>
        <end position="195"/>
    </location>
</feature>
<dbReference type="Gene3D" id="3.40.50.1100">
    <property type="match status" value="2"/>
</dbReference>
<dbReference type="SUPFAM" id="SSF53686">
    <property type="entry name" value="Tryptophan synthase beta subunit-like PLP-dependent enzymes"/>
    <property type="match status" value="1"/>
</dbReference>
<dbReference type="EC" id="4.3.1.17" evidence="2"/>
<accession>A0A8C0BNF2</accession>
<dbReference type="InterPro" id="IPR001926">
    <property type="entry name" value="TrpB-like_PALP"/>
</dbReference>
<dbReference type="AlphaFoldDB" id="A0A8C0BNF2"/>
<evidence type="ECO:0000313" key="11">
    <source>
        <dbReference type="Proteomes" id="UP000694555"/>
    </source>
</evidence>
<evidence type="ECO:0000256" key="4">
    <source>
        <dbReference type="ARBA" id="ARBA00023239"/>
    </source>
</evidence>
<dbReference type="GO" id="GO:0030170">
    <property type="term" value="F:pyridoxal phosphate binding"/>
    <property type="evidence" value="ECO:0007669"/>
    <property type="project" value="InterPro"/>
</dbReference>
<dbReference type="GO" id="GO:0006565">
    <property type="term" value="P:L-serine catabolic process"/>
    <property type="evidence" value="ECO:0007669"/>
    <property type="project" value="TreeGrafter"/>
</dbReference>
<reference evidence="10" key="2">
    <citation type="submission" date="2025-09" db="UniProtKB">
        <authorList>
            <consortium name="Ensembl"/>
        </authorList>
    </citation>
    <scope>IDENTIFICATION</scope>
</reference>
<name>A0A8C0BNF2_9AVES</name>
<dbReference type="GO" id="GO:0009097">
    <property type="term" value="P:isoleucine biosynthetic process"/>
    <property type="evidence" value="ECO:0007669"/>
    <property type="project" value="TreeGrafter"/>
</dbReference>
<comment type="cofactor">
    <cofactor evidence="1">
        <name>pyridoxal 5'-phosphate</name>
        <dbReference type="ChEBI" id="CHEBI:597326"/>
    </cofactor>
</comment>
<dbReference type="GO" id="GO:0006567">
    <property type="term" value="P:L-threonine catabolic process"/>
    <property type="evidence" value="ECO:0007669"/>
    <property type="project" value="TreeGrafter"/>
</dbReference>
<dbReference type="Ensembl" id="ENSBJAT00000020280.1">
    <property type="protein sequence ID" value="ENSBJAP00000019729.1"/>
    <property type="gene ID" value="ENSBJAG00000012965.1"/>
</dbReference>
<evidence type="ECO:0000259" key="9">
    <source>
        <dbReference type="Pfam" id="PF00291"/>
    </source>
</evidence>
<feature type="domain" description="Tryptophan synthase beta chain-like PALP" evidence="9">
    <location>
        <begin position="20"/>
        <end position="120"/>
    </location>
</feature>
<dbReference type="GO" id="GO:0004794">
    <property type="term" value="F:threonine deaminase activity"/>
    <property type="evidence" value="ECO:0007669"/>
    <property type="project" value="TreeGrafter"/>
</dbReference>
<dbReference type="Proteomes" id="UP000694555">
    <property type="component" value="Unplaced"/>
</dbReference>
<proteinExistence type="predicted"/>
<dbReference type="InterPro" id="IPR000634">
    <property type="entry name" value="Ser/Thr_deHydtase_PyrdxlP-BS"/>
</dbReference>
<evidence type="ECO:0000256" key="7">
    <source>
        <dbReference type="ARBA" id="ARBA00049406"/>
    </source>
</evidence>
<dbReference type="InterPro" id="IPR036052">
    <property type="entry name" value="TrpB-like_PALP_sf"/>
</dbReference>
<keyword evidence="11" id="KW-1185">Reference proteome</keyword>
<protein>
    <recommendedName>
        <fullName evidence="2">L-serine ammonia-lyase</fullName>
        <ecNumber evidence="2">4.3.1.17</ecNumber>
    </recommendedName>
    <alternativeName>
        <fullName evidence="5">L-serine deaminase</fullName>
    </alternativeName>
    <alternativeName>
        <fullName evidence="6">L-threonine dehydratase</fullName>
    </alternativeName>
</protein>
<keyword evidence="4" id="KW-0456">Lyase</keyword>
<keyword evidence="3" id="KW-0663">Pyridoxal phosphate</keyword>
<evidence type="ECO:0000256" key="5">
    <source>
        <dbReference type="ARBA" id="ARBA00041766"/>
    </source>
</evidence>
<evidence type="ECO:0000256" key="2">
    <source>
        <dbReference type="ARBA" id="ARBA00012093"/>
    </source>
</evidence>
<sequence length="195" mass="20310">MAGPTAAQPDGGEKPFHIISPILESLPLSRAAGTKVYMKLENVQPTGSFKIRGIGHLCQEAAKKGCRRFVCSSGGNAGLAAAYAAKKLGFPVTVVVPSTTGPTTVRKLEELGAEVEVSGQVTRRQPLKLGSGGGHGPEGADPELRLLCDAGAVHGKPQPEMVPSCIACTPALRQGHPRDPPPQPRVGFWCPPAPR</sequence>
<evidence type="ECO:0000256" key="3">
    <source>
        <dbReference type="ARBA" id="ARBA00022898"/>
    </source>
</evidence>
<dbReference type="PANTHER" id="PTHR48078">
    <property type="entry name" value="THREONINE DEHYDRATASE, MITOCHONDRIAL-RELATED"/>
    <property type="match status" value="1"/>
</dbReference>
<evidence type="ECO:0000256" key="6">
    <source>
        <dbReference type="ARBA" id="ARBA00042605"/>
    </source>
</evidence>
<evidence type="ECO:0000256" key="1">
    <source>
        <dbReference type="ARBA" id="ARBA00001933"/>
    </source>
</evidence>
<dbReference type="PROSITE" id="PS00165">
    <property type="entry name" value="DEHYDRATASE_SER_THR"/>
    <property type="match status" value="1"/>
</dbReference>
<dbReference type="GO" id="GO:0003941">
    <property type="term" value="F:L-serine ammonia-lyase activity"/>
    <property type="evidence" value="ECO:0007669"/>
    <property type="project" value="UniProtKB-EC"/>
</dbReference>
<dbReference type="PANTHER" id="PTHR48078:SF16">
    <property type="entry name" value="SERINE DEHYDRATASE-LIKE"/>
    <property type="match status" value="1"/>
</dbReference>
<reference evidence="10" key="1">
    <citation type="submission" date="2025-08" db="UniProtKB">
        <authorList>
            <consortium name="Ensembl"/>
        </authorList>
    </citation>
    <scope>IDENTIFICATION</scope>
</reference>
<organism evidence="10 11">
    <name type="scientific">Buteo japonicus</name>
    <dbReference type="NCBI Taxonomy" id="224669"/>
    <lineage>
        <taxon>Eukaryota</taxon>
        <taxon>Metazoa</taxon>
        <taxon>Chordata</taxon>
        <taxon>Craniata</taxon>
        <taxon>Vertebrata</taxon>
        <taxon>Euteleostomi</taxon>
        <taxon>Archelosauria</taxon>
        <taxon>Archosauria</taxon>
        <taxon>Dinosauria</taxon>
        <taxon>Saurischia</taxon>
        <taxon>Theropoda</taxon>
        <taxon>Coelurosauria</taxon>
        <taxon>Aves</taxon>
        <taxon>Neognathae</taxon>
        <taxon>Neoaves</taxon>
        <taxon>Telluraves</taxon>
        <taxon>Accipitrimorphae</taxon>
        <taxon>Accipitriformes</taxon>
        <taxon>Accipitridae</taxon>
        <taxon>Accipitrinae</taxon>
        <taxon>Buteo</taxon>
    </lineage>
</organism>
<dbReference type="InterPro" id="IPR050147">
    <property type="entry name" value="Ser/Thr_Dehydratase"/>
</dbReference>
<dbReference type="Pfam" id="PF00291">
    <property type="entry name" value="PALP"/>
    <property type="match status" value="1"/>
</dbReference>
<evidence type="ECO:0000256" key="8">
    <source>
        <dbReference type="SAM" id="MobiDB-lite"/>
    </source>
</evidence>
<comment type="catalytic activity">
    <reaction evidence="7">
        <text>L-serine = pyruvate + NH4(+)</text>
        <dbReference type="Rhea" id="RHEA:19169"/>
        <dbReference type="ChEBI" id="CHEBI:15361"/>
        <dbReference type="ChEBI" id="CHEBI:28938"/>
        <dbReference type="ChEBI" id="CHEBI:33384"/>
        <dbReference type="EC" id="4.3.1.17"/>
    </reaction>
</comment>
<evidence type="ECO:0000313" key="10">
    <source>
        <dbReference type="Ensembl" id="ENSBJAP00000019729.1"/>
    </source>
</evidence>